<evidence type="ECO:0000313" key="1">
    <source>
        <dbReference type="EMBL" id="KTW01068.1"/>
    </source>
</evidence>
<reference evidence="1 2" key="1">
    <citation type="journal article" date="2016" name="Front. Microbiol.">
        <title>Genomic Resource of Rice Seed Associated Bacteria.</title>
        <authorList>
            <person name="Midha S."/>
            <person name="Bansal K."/>
            <person name="Sharma S."/>
            <person name="Kumar N."/>
            <person name="Patil P.P."/>
            <person name="Chaudhry V."/>
            <person name="Patil P.B."/>
        </authorList>
    </citation>
    <scope>NUCLEOTIDE SEQUENCE [LARGE SCALE GENOMIC DNA]</scope>
    <source>
        <strain evidence="1 2">NS355</strain>
    </source>
</reference>
<dbReference type="PATRIC" id="fig|172044.3.peg.2760"/>
<dbReference type="AlphaFoldDB" id="A0A147IZJ3"/>
<sequence>MRSDWVIRKGGQNFRPGVGMTARHLVELGGRVLPSAQRADGHFEYTTTLNVVRGPHGDPRVDPLMRGRHARITTASSIRVDYATAYPKKGRVDPIWMAGGKSLRVVEAGAANLVSAQALGDALFELLVLVDVVLVEGGSVSVGGIAFPYLAFHEFIELLLYWPVIIGVAGPAPGAVDVVDRHMFQPAEGHADLLTALLARDWPAFFVILEHEFTDPSWTLFQRSRFPGHAELFLANIRRGASAAGLGR</sequence>
<accession>A0A147IZJ3</accession>
<protein>
    <submittedName>
        <fullName evidence="1">Uncharacterized protein</fullName>
    </submittedName>
</protein>
<gene>
    <name evidence="1" type="ORF">NS355_02465</name>
</gene>
<dbReference type="EMBL" id="LDTF01000007">
    <property type="protein sequence ID" value="KTW01068.1"/>
    <property type="molecule type" value="Genomic_DNA"/>
</dbReference>
<comment type="caution">
    <text evidence="1">The sequence shown here is derived from an EMBL/GenBank/DDBJ whole genome shotgun (WGS) entry which is preliminary data.</text>
</comment>
<organism evidence="1 2">
    <name type="scientific">Sphingomonas yabuuchiae</name>
    <dbReference type="NCBI Taxonomy" id="172044"/>
    <lineage>
        <taxon>Bacteria</taxon>
        <taxon>Pseudomonadati</taxon>
        <taxon>Pseudomonadota</taxon>
        <taxon>Alphaproteobacteria</taxon>
        <taxon>Sphingomonadales</taxon>
        <taxon>Sphingomonadaceae</taxon>
        <taxon>Sphingomonas</taxon>
    </lineage>
</organism>
<proteinExistence type="predicted"/>
<evidence type="ECO:0000313" key="2">
    <source>
        <dbReference type="Proteomes" id="UP000073923"/>
    </source>
</evidence>
<dbReference type="Proteomes" id="UP000073923">
    <property type="component" value="Unassembled WGS sequence"/>
</dbReference>
<name>A0A147IZJ3_9SPHN</name>